<proteinExistence type="inferred from homology"/>
<dbReference type="InterPro" id="IPR036777">
    <property type="entry name" value="Channel_Tsx-like_sf"/>
</dbReference>
<dbReference type="Pfam" id="PF03502">
    <property type="entry name" value="Channel_Tsx"/>
    <property type="match status" value="1"/>
</dbReference>
<dbReference type="KEGG" id="emp:EZMO1_3223"/>
<accession>A0A142BEP8</accession>
<dbReference type="SUPFAM" id="SSF111364">
    <property type="entry name" value="Tsx-like channel"/>
    <property type="match status" value="1"/>
</dbReference>
<name>A0A142BEP8_9GAMM</name>
<evidence type="ECO:0000256" key="1">
    <source>
        <dbReference type="ARBA" id="ARBA00008728"/>
    </source>
</evidence>
<comment type="similarity">
    <text evidence="1">Belongs to the nucleoside-specific channel-forming outer membrane porin (Tsx) (TC 1.B.10) family.</text>
</comment>
<dbReference type="GO" id="GO:0009279">
    <property type="term" value="C:cell outer membrane"/>
    <property type="evidence" value="ECO:0007669"/>
    <property type="project" value="InterPro"/>
</dbReference>
<organism evidence="2 3">
    <name type="scientific">Endozoicomonas montiporae CL-33</name>
    <dbReference type="NCBI Taxonomy" id="570277"/>
    <lineage>
        <taxon>Bacteria</taxon>
        <taxon>Pseudomonadati</taxon>
        <taxon>Pseudomonadota</taxon>
        <taxon>Gammaproteobacteria</taxon>
        <taxon>Oceanospirillales</taxon>
        <taxon>Endozoicomonadaceae</taxon>
        <taxon>Endozoicomonas</taxon>
    </lineage>
</organism>
<reference evidence="2 3" key="1">
    <citation type="journal article" date="2016" name="Front. Microbiol.">
        <title>Genomic Insight into the Host-Endosymbiont Relationship of Endozoicomonas montiporae CL-33(T) with its Coral Host.</title>
        <authorList>
            <person name="Ding J.-Y."/>
            <person name="Shiu J.-H."/>
            <person name="Chen W.-M."/>
            <person name="Chiang Y.-R."/>
            <person name="Tang S.-L."/>
        </authorList>
    </citation>
    <scope>NUCLEOTIDE SEQUENCE [LARGE SCALE GENOMIC DNA]</scope>
    <source>
        <strain evidence="2 3">CL-33</strain>
    </source>
</reference>
<dbReference type="AlphaFoldDB" id="A0A142BEP8"/>
<protein>
    <submittedName>
        <fullName evidence="2">Putative Nucleoside-specific channel-forming protein, Tsx-like</fullName>
    </submittedName>
</protein>
<dbReference type="EMBL" id="CP013251">
    <property type="protein sequence ID" value="AMO57224.1"/>
    <property type="molecule type" value="Genomic_DNA"/>
</dbReference>
<sequence>MVNLEAHYYLADTGLSLFGKVYSINSTHNNETNQFLGLGYTGLQGNNWWFKPWLASHYVNVNNEFDNLKYSGFNGLALGWTAAYRFNVGSQNFFLGNWNEIEFERNGKYARANHGKTGVNGAVSLGWNATDKISLELAYRYFHNKLGYNNLGDAIVYRVAYSFGS</sequence>
<dbReference type="PATRIC" id="fig|570277.3.peg.3462"/>
<gene>
    <name evidence="2" type="ORF">EZMO1_3223</name>
</gene>
<dbReference type="Proteomes" id="UP000071065">
    <property type="component" value="Chromosome"/>
</dbReference>
<evidence type="ECO:0000313" key="3">
    <source>
        <dbReference type="Proteomes" id="UP000071065"/>
    </source>
</evidence>
<evidence type="ECO:0000313" key="2">
    <source>
        <dbReference type="EMBL" id="AMO57224.1"/>
    </source>
</evidence>
<dbReference type="InterPro" id="IPR018013">
    <property type="entry name" value="Channel_Tsx-like"/>
</dbReference>